<dbReference type="AlphaFoldDB" id="A0A381YP25"/>
<organism evidence="1">
    <name type="scientific">marine metagenome</name>
    <dbReference type="NCBI Taxonomy" id="408172"/>
    <lineage>
        <taxon>unclassified sequences</taxon>
        <taxon>metagenomes</taxon>
        <taxon>ecological metagenomes</taxon>
    </lineage>
</organism>
<gene>
    <name evidence="1" type="ORF">METZ01_LOCUS131548</name>
</gene>
<reference evidence="1" key="1">
    <citation type="submission" date="2018-05" db="EMBL/GenBank/DDBJ databases">
        <authorList>
            <person name="Lanie J.A."/>
            <person name="Ng W.-L."/>
            <person name="Kazmierczak K.M."/>
            <person name="Andrzejewski T.M."/>
            <person name="Davidsen T.M."/>
            <person name="Wayne K.J."/>
            <person name="Tettelin H."/>
            <person name="Glass J.I."/>
            <person name="Rusch D."/>
            <person name="Podicherti R."/>
            <person name="Tsui H.-C.T."/>
            <person name="Winkler M.E."/>
        </authorList>
    </citation>
    <scope>NUCLEOTIDE SEQUENCE</scope>
</reference>
<dbReference type="EMBL" id="UINC01018685">
    <property type="protein sequence ID" value="SVA78694.1"/>
    <property type="molecule type" value="Genomic_DNA"/>
</dbReference>
<accession>A0A381YP25</accession>
<sequence>VSKTWHVKILEKQLSEVLDAHLSRNSPDRASKFKIAVHKLG</sequence>
<protein>
    <submittedName>
        <fullName evidence="1">Uncharacterized protein</fullName>
    </submittedName>
</protein>
<name>A0A381YP25_9ZZZZ</name>
<evidence type="ECO:0000313" key="1">
    <source>
        <dbReference type="EMBL" id="SVA78694.1"/>
    </source>
</evidence>
<proteinExistence type="predicted"/>
<feature type="non-terminal residue" evidence="1">
    <location>
        <position position="1"/>
    </location>
</feature>